<dbReference type="PANTHER" id="PTHR43798">
    <property type="entry name" value="MONOACYLGLYCEROL LIPASE"/>
    <property type="match status" value="1"/>
</dbReference>
<sequence length="250" mass="28704">MLKLYNKKVNYEKSGTGTQVVILLHGWGQSTEAFARVADHLKSHFTVYNLDLPGFGNSEEPEEIWDTTDYSNFLKTFITKLNIENPILIGHSFGGRISIKYGAKYNNLKKLILVNSAGIVPKRTISYYYKVYRYKCIKNVLKFLRLKGLLNKLQKNAGSSDYRNSSPKMRQVMNQVIHEDLRNEMPNIEVPTLLVWGTDDQITPLSDAKIMERKIKDSGIATIKGTGHFSYLENLPLFLTIVDYFLKENR</sequence>
<keyword evidence="4" id="KW-0670">Pyruvate</keyword>
<dbReference type="SUPFAM" id="SSF53474">
    <property type="entry name" value="alpha/beta-Hydrolases"/>
    <property type="match status" value="1"/>
</dbReference>
<dbReference type="OrthoDB" id="9801162at2"/>
<dbReference type="InterPro" id="IPR000073">
    <property type="entry name" value="AB_hydrolase_1"/>
</dbReference>
<keyword evidence="4" id="KW-0808">Transferase</keyword>
<dbReference type="GO" id="GO:0016020">
    <property type="term" value="C:membrane"/>
    <property type="evidence" value="ECO:0007669"/>
    <property type="project" value="TreeGrafter"/>
</dbReference>
<dbReference type="EMBL" id="AFNU02000025">
    <property type="protein sequence ID" value="ERJ10890.1"/>
    <property type="molecule type" value="Genomic_DNA"/>
</dbReference>
<evidence type="ECO:0000313" key="4">
    <source>
        <dbReference type="EMBL" id="ERJ10890.1"/>
    </source>
</evidence>
<keyword evidence="2" id="KW-0378">Hydrolase</keyword>
<dbReference type="eggNOG" id="COG0596">
    <property type="taxonomic scope" value="Bacteria"/>
</dbReference>
<dbReference type="InterPro" id="IPR050266">
    <property type="entry name" value="AB_hydrolase_sf"/>
</dbReference>
<dbReference type="Gene3D" id="3.40.50.1820">
    <property type="entry name" value="alpha/beta hydrolase"/>
    <property type="match status" value="1"/>
</dbReference>
<dbReference type="GO" id="GO:0004742">
    <property type="term" value="F:dihydrolipoyllysine-residue acetyltransferase activity"/>
    <property type="evidence" value="ECO:0007669"/>
    <property type="project" value="UniProtKB-EC"/>
</dbReference>
<proteinExistence type="inferred from homology"/>
<dbReference type="EC" id="2.3.1.12" evidence="4"/>
<reference evidence="4 5" key="1">
    <citation type="journal article" date="2011" name="J. Bacteriol.">
        <title>Genome sequence of Haloplasma contractile, an unusual contractile bacterium from a deep-sea anoxic brine lake.</title>
        <authorList>
            <person name="Antunes A."/>
            <person name="Alam I."/>
            <person name="El Dorry H."/>
            <person name="Siam R."/>
            <person name="Robertson A."/>
            <person name="Bajic V.B."/>
            <person name="Stingl U."/>
        </authorList>
    </citation>
    <scope>NUCLEOTIDE SEQUENCE [LARGE SCALE GENOMIC DNA]</scope>
    <source>
        <strain evidence="4 5">SSD-17B</strain>
    </source>
</reference>
<dbReference type="STRING" id="1033810.HLPCO_003135"/>
<dbReference type="InParanoid" id="U2FCZ6"/>
<name>U2FCZ6_9MOLU</name>
<feature type="domain" description="AB hydrolase-1" evidence="3">
    <location>
        <begin position="20"/>
        <end position="234"/>
    </location>
</feature>
<evidence type="ECO:0000259" key="3">
    <source>
        <dbReference type="Pfam" id="PF00561"/>
    </source>
</evidence>
<reference evidence="4 5" key="2">
    <citation type="journal article" date="2013" name="PLoS ONE">
        <title>INDIGO - INtegrated Data Warehouse of MIcrobial GenOmes with Examples from the Red Sea Extremophiles.</title>
        <authorList>
            <person name="Alam I."/>
            <person name="Antunes A."/>
            <person name="Kamau A.A."/>
            <person name="Ba Alawi W."/>
            <person name="Kalkatawi M."/>
            <person name="Stingl U."/>
            <person name="Bajic V.B."/>
        </authorList>
    </citation>
    <scope>NUCLEOTIDE SEQUENCE [LARGE SCALE GENOMIC DNA]</scope>
    <source>
        <strain evidence="4 5">SSD-17B</strain>
    </source>
</reference>
<dbReference type="Proteomes" id="UP000005707">
    <property type="component" value="Unassembled WGS sequence"/>
</dbReference>
<gene>
    <name evidence="4" type="ORF">HLPCO_003135</name>
</gene>
<accession>U2FCZ6</accession>
<dbReference type="PRINTS" id="PR00111">
    <property type="entry name" value="ABHYDROLASE"/>
</dbReference>
<keyword evidence="5" id="KW-1185">Reference proteome</keyword>
<comment type="caution">
    <text evidence="4">The sequence shown here is derived from an EMBL/GenBank/DDBJ whole genome shotgun (WGS) entry which is preliminary data.</text>
</comment>
<evidence type="ECO:0000313" key="5">
    <source>
        <dbReference type="Proteomes" id="UP000005707"/>
    </source>
</evidence>
<dbReference type="RefSeq" id="WP_021031212.1">
    <property type="nucleotide sequence ID" value="NZ_AFNU02000025.1"/>
</dbReference>
<organism evidence="4 5">
    <name type="scientific">Haloplasma contractile SSD-17B</name>
    <dbReference type="NCBI Taxonomy" id="1033810"/>
    <lineage>
        <taxon>Bacteria</taxon>
        <taxon>Bacillati</taxon>
        <taxon>Mycoplasmatota</taxon>
        <taxon>Mollicutes</taxon>
        <taxon>Haloplasmatales</taxon>
        <taxon>Haloplasmataceae</taxon>
        <taxon>Haloplasma</taxon>
    </lineage>
</organism>
<dbReference type="AlphaFoldDB" id="U2FCZ6"/>
<dbReference type="PANTHER" id="PTHR43798:SF31">
    <property type="entry name" value="AB HYDROLASE SUPERFAMILY PROTEIN YCLE"/>
    <property type="match status" value="1"/>
</dbReference>
<evidence type="ECO:0000256" key="2">
    <source>
        <dbReference type="ARBA" id="ARBA00022801"/>
    </source>
</evidence>
<evidence type="ECO:0000256" key="1">
    <source>
        <dbReference type="ARBA" id="ARBA00006989"/>
    </source>
</evidence>
<dbReference type="Pfam" id="PF00561">
    <property type="entry name" value="Abhydrolase_1"/>
    <property type="match status" value="1"/>
</dbReference>
<dbReference type="GO" id="GO:0016787">
    <property type="term" value="F:hydrolase activity"/>
    <property type="evidence" value="ECO:0007669"/>
    <property type="project" value="UniProtKB-KW"/>
</dbReference>
<dbReference type="InterPro" id="IPR029058">
    <property type="entry name" value="AB_hydrolase_fold"/>
</dbReference>
<protein>
    <submittedName>
        <fullName evidence="4">Pyruvate dehydrogenase E2 component dihydrolipoamide acetyltransferase protein</fullName>
        <ecNumber evidence="4">2.3.1.12</ecNumber>
    </submittedName>
</protein>
<comment type="similarity">
    <text evidence="1">Belongs to the lipase/esterase LIP3/BchO family.</text>
</comment>
<dbReference type="FunCoup" id="U2FCZ6">
    <property type="interactions" value="150"/>
</dbReference>
<keyword evidence="4" id="KW-0012">Acyltransferase</keyword>